<dbReference type="Proteomes" id="UP000736787">
    <property type="component" value="Unassembled WGS sequence"/>
</dbReference>
<dbReference type="AlphaFoldDB" id="A0A329SVN0"/>
<proteinExistence type="predicted"/>
<gene>
    <name evidence="4" type="ORF">PC110_g3174</name>
    <name evidence="2" type="ORF">PC113_g17290</name>
    <name evidence="3" type="ORF">PC117_g18238</name>
</gene>
<evidence type="ECO:0000313" key="3">
    <source>
        <dbReference type="EMBL" id="KAG2914731.1"/>
    </source>
</evidence>
<protein>
    <submittedName>
        <fullName evidence="4">Uncharacterized protein</fullName>
    </submittedName>
</protein>
<reference evidence="2" key="2">
    <citation type="submission" date="2018-10" db="EMBL/GenBank/DDBJ databases">
        <title>Effector identification in a new, highly contiguous assembly of the strawberry crown rot pathogen Phytophthora cactorum.</title>
        <authorList>
            <person name="Armitage A.D."/>
            <person name="Nellist C.F."/>
            <person name="Bates H."/>
            <person name="Vickerstaff R.J."/>
            <person name="Harrison R.J."/>
        </authorList>
    </citation>
    <scope>NUCLEOTIDE SEQUENCE</scope>
    <source>
        <strain evidence="2">15-7</strain>
        <strain evidence="3">4040</strain>
    </source>
</reference>
<reference evidence="4 5" key="1">
    <citation type="submission" date="2018-01" db="EMBL/GenBank/DDBJ databases">
        <title>Draft genome of the strawberry crown rot pathogen Phytophthora cactorum.</title>
        <authorList>
            <person name="Armitage A.D."/>
            <person name="Lysoe E."/>
            <person name="Nellist C.F."/>
            <person name="Harrison R.J."/>
            <person name="Brurberg M.B."/>
        </authorList>
    </citation>
    <scope>NUCLEOTIDE SEQUENCE [LARGE SCALE GENOMIC DNA]</scope>
    <source>
        <strain evidence="4 5">10300</strain>
    </source>
</reference>
<evidence type="ECO:0000313" key="5">
    <source>
        <dbReference type="Proteomes" id="UP000251314"/>
    </source>
</evidence>
<comment type="caution">
    <text evidence="4">The sequence shown here is derived from an EMBL/GenBank/DDBJ whole genome shotgun (WGS) entry which is preliminary data.</text>
</comment>
<sequence>MVTDGWAATYRRRLIVKSYDELNGRRRGPDMRLDEGYQWRRPAGHRDRRPGAARTRSPTKGLLVAGRRTENEIAERSTGLTNGERDRRTANEIVERRTRSPNGERDR</sequence>
<dbReference type="OrthoDB" id="10275905at2759"/>
<name>A0A329SVN0_9STRA</name>
<dbReference type="EMBL" id="RCMK01000723">
    <property type="protein sequence ID" value="KAG2914731.1"/>
    <property type="molecule type" value="Genomic_DNA"/>
</dbReference>
<keyword evidence="5" id="KW-1185">Reference proteome</keyword>
<dbReference type="Proteomes" id="UP000735874">
    <property type="component" value="Unassembled WGS sequence"/>
</dbReference>
<feature type="region of interest" description="Disordered" evidence="1">
    <location>
        <begin position="24"/>
        <end position="107"/>
    </location>
</feature>
<dbReference type="Proteomes" id="UP000251314">
    <property type="component" value="Unassembled WGS sequence"/>
</dbReference>
<dbReference type="EMBL" id="MJFZ01000044">
    <property type="protein sequence ID" value="RAW40635.1"/>
    <property type="molecule type" value="Genomic_DNA"/>
</dbReference>
<accession>A0A329SVN0</accession>
<evidence type="ECO:0000313" key="4">
    <source>
        <dbReference type="EMBL" id="RAW40635.1"/>
    </source>
</evidence>
<dbReference type="VEuPathDB" id="FungiDB:PC110_g3174"/>
<dbReference type="EMBL" id="RCMG01000738">
    <property type="protein sequence ID" value="KAG2849888.1"/>
    <property type="molecule type" value="Genomic_DNA"/>
</dbReference>
<evidence type="ECO:0000256" key="1">
    <source>
        <dbReference type="SAM" id="MobiDB-lite"/>
    </source>
</evidence>
<feature type="compositionally biased region" description="Basic and acidic residues" evidence="1">
    <location>
        <begin position="83"/>
        <end position="107"/>
    </location>
</feature>
<organism evidence="4 5">
    <name type="scientific">Phytophthora cactorum</name>
    <dbReference type="NCBI Taxonomy" id="29920"/>
    <lineage>
        <taxon>Eukaryota</taxon>
        <taxon>Sar</taxon>
        <taxon>Stramenopiles</taxon>
        <taxon>Oomycota</taxon>
        <taxon>Peronosporomycetes</taxon>
        <taxon>Peronosporales</taxon>
        <taxon>Peronosporaceae</taxon>
        <taxon>Phytophthora</taxon>
    </lineage>
</organism>
<feature type="compositionally biased region" description="Basic and acidic residues" evidence="1">
    <location>
        <begin position="24"/>
        <end position="38"/>
    </location>
</feature>
<evidence type="ECO:0000313" key="2">
    <source>
        <dbReference type="EMBL" id="KAG2849888.1"/>
    </source>
</evidence>